<dbReference type="EMBL" id="JARJCW010000033">
    <property type="protein sequence ID" value="KAJ7208669.1"/>
    <property type="molecule type" value="Genomic_DNA"/>
</dbReference>
<organism evidence="2 3">
    <name type="scientific">Mycena pura</name>
    <dbReference type="NCBI Taxonomy" id="153505"/>
    <lineage>
        <taxon>Eukaryota</taxon>
        <taxon>Fungi</taxon>
        <taxon>Dikarya</taxon>
        <taxon>Basidiomycota</taxon>
        <taxon>Agaricomycotina</taxon>
        <taxon>Agaricomycetes</taxon>
        <taxon>Agaricomycetidae</taxon>
        <taxon>Agaricales</taxon>
        <taxon>Marasmiineae</taxon>
        <taxon>Mycenaceae</taxon>
        <taxon>Mycena</taxon>
    </lineage>
</organism>
<accession>A0AAD6VG00</accession>
<evidence type="ECO:0000313" key="3">
    <source>
        <dbReference type="Proteomes" id="UP001219525"/>
    </source>
</evidence>
<evidence type="ECO:0000313" key="2">
    <source>
        <dbReference type="EMBL" id="KAJ7208669.1"/>
    </source>
</evidence>
<sequence length="115" mass="12158">MNYKKIPLSIYKVRAGPATEQAAGRRRPAGQAGDGDRSGGGRQAADDGKHNVGIVMAAERRDVVASQLRARSDARCKPASASDYEYLSPEVSATCANDQLRKNDVQNAQGLGLAS</sequence>
<reference evidence="2" key="1">
    <citation type="submission" date="2023-03" db="EMBL/GenBank/DDBJ databases">
        <title>Massive genome expansion in bonnet fungi (Mycena s.s.) driven by repeated elements and novel gene families across ecological guilds.</title>
        <authorList>
            <consortium name="Lawrence Berkeley National Laboratory"/>
            <person name="Harder C.B."/>
            <person name="Miyauchi S."/>
            <person name="Viragh M."/>
            <person name="Kuo A."/>
            <person name="Thoen E."/>
            <person name="Andreopoulos B."/>
            <person name="Lu D."/>
            <person name="Skrede I."/>
            <person name="Drula E."/>
            <person name="Henrissat B."/>
            <person name="Morin E."/>
            <person name="Kohler A."/>
            <person name="Barry K."/>
            <person name="LaButti K."/>
            <person name="Morin E."/>
            <person name="Salamov A."/>
            <person name="Lipzen A."/>
            <person name="Mereny Z."/>
            <person name="Hegedus B."/>
            <person name="Baldrian P."/>
            <person name="Stursova M."/>
            <person name="Weitz H."/>
            <person name="Taylor A."/>
            <person name="Grigoriev I.V."/>
            <person name="Nagy L.G."/>
            <person name="Martin F."/>
            <person name="Kauserud H."/>
        </authorList>
    </citation>
    <scope>NUCLEOTIDE SEQUENCE</scope>
    <source>
        <strain evidence="2">9144</strain>
    </source>
</reference>
<comment type="caution">
    <text evidence="2">The sequence shown here is derived from an EMBL/GenBank/DDBJ whole genome shotgun (WGS) entry which is preliminary data.</text>
</comment>
<name>A0AAD6VG00_9AGAR</name>
<feature type="compositionally biased region" description="Basic and acidic residues" evidence="1">
    <location>
        <begin position="34"/>
        <end position="50"/>
    </location>
</feature>
<gene>
    <name evidence="2" type="ORF">GGX14DRAFT_395820</name>
</gene>
<feature type="region of interest" description="Disordered" evidence="1">
    <location>
        <begin position="14"/>
        <end position="51"/>
    </location>
</feature>
<keyword evidence="3" id="KW-1185">Reference proteome</keyword>
<proteinExistence type="predicted"/>
<dbReference type="Proteomes" id="UP001219525">
    <property type="component" value="Unassembled WGS sequence"/>
</dbReference>
<dbReference type="AlphaFoldDB" id="A0AAD6VG00"/>
<protein>
    <submittedName>
        <fullName evidence="2">Uncharacterized protein</fullName>
    </submittedName>
</protein>
<evidence type="ECO:0000256" key="1">
    <source>
        <dbReference type="SAM" id="MobiDB-lite"/>
    </source>
</evidence>